<keyword evidence="3" id="KW-0004">4Fe-4S</keyword>
<evidence type="ECO:0000256" key="4">
    <source>
        <dbReference type="ARBA" id="ARBA00022723"/>
    </source>
</evidence>
<keyword evidence="4" id="KW-0479">Metal-binding</keyword>
<keyword evidence="8" id="KW-0238">DNA-binding</keyword>
<evidence type="ECO:0000256" key="10">
    <source>
        <dbReference type="ARBA" id="ARBA00023163"/>
    </source>
</evidence>
<dbReference type="HAMAP" id="MF_01479">
    <property type="entry name" value="WhiB"/>
    <property type="match status" value="1"/>
</dbReference>
<keyword evidence="7" id="KW-0805">Transcription regulation</keyword>
<reference evidence="15" key="1">
    <citation type="submission" date="2020-05" db="EMBL/GenBank/DDBJ databases">
        <authorList>
            <person name="Chiriac C."/>
            <person name="Salcher M."/>
            <person name="Ghai R."/>
            <person name="Kavagutti S V."/>
        </authorList>
    </citation>
    <scope>NUCLEOTIDE SEQUENCE</scope>
</reference>
<evidence type="ECO:0000256" key="2">
    <source>
        <dbReference type="ARBA" id="ARBA00006597"/>
    </source>
</evidence>
<dbReference type="PANTHER" id="PTHR38839">
    <property type="entry name" value="TRANSCRIPTIONAL REGULATOR WHID-RELATED"/>
    <property type="match status" value="1"/>
</dbReference>
<dbReference type="PROSITE" id="PS51674">
    <property type="entry name" value="4FE4S_WBL"/>
    <property type="match status" value="1"/>
</dbReference>
<dbReference type="EMBL" id="LR796918">
    <property type="protein sequence ID" value="CAB4174240.1"/>
    <property type="molecule type" value="Genomic_DNA"/>
</dbReference>
<evidence type="ECO:0000256" key="7">
    <source>
        <dbReference type="ARBA" id="ARBA00023015"/>
    </source>
</evidence>
<accession>A0A6J5R5V2</accession>
<keyword evidence="6" id="KW-0411">Iron-sulfur</keyword>
<dbReference type="InterPro" id="IPR003482">
    <property type="entry name" value="Whib"/>
</dbReference>
<proteinExistence type="inferred from homology"/>
<dbReference type="GO" id="GO:0045892">
    <property type="term" value="P:negative regulation of DNA-templated transcription"/>
    <property type="evidence" value="ECO:0007669"/>
    <property type="project" value="TreeGrafter"/>
</dbReference>
<feature type="region of interest" description="Disordered" evidence="11">
    <location>
        <begin position="80"/>
        <end position="101"/>
    </location>
</feature>
<evidence type="ECO:0000259" key="12">
    <source>
        <dbReference type="PROSITE" id="PS51674"/>
    </source>
</evidence>
<feature type="domain" description="4Fe-4S Wbl-type" evidence="12">
    <location>
        <begin position="16"/>
        <end position="79"/>
    </location>
</feature>
<comment type="similarity">
    <text evidence="2">Belongs to the WhiB family.</text>
</comment>
<dbReference type="GO" id="GO:0046872">
    <property type="term" value="F:metal ion binding"/>
    <property type="evidence" value="ECO:0007669"/>
    <property type="project" value="UniProtKB-KW"/>
</dbReference>
<protein>
    <submittedName>
        <fullName evidence="15">Transcription factor WhiB</fullName>
    </submittedName>
</protein>
<dbReference type="GO" id="GO:0051539">
    <property type="term" value="F:4 iron, 4 sulfur cluster binding"/>
    <property type="evidence" value="ECO:0007669"/>
    <property type="project" value="UniProtKB-KW"/>
</dbReference>
<evidence type="ECO:0000313" key="13">
    <source>
        <dbReference type="EMBL" id="CAB4134806.1"/>
    </source>
</evidence>
<evidence type="ECO:0000313" key="14">
    <source>
        <dbReference type="EMBL" id="CAB4174240.1"/>
    </source>
</evidence>
<feature type="compositionally biased region" description="Polar residues" evidence="11">
    <location>
        <begin position="91"/>
        <end position="101"/>
    </location>
</feature>
<gene>
    <name evidence="15" type="ORF">UFOVP1231_9</name>
    <name evidence="13" type="ORF">UFOVP283_18</name>
    <name evidence="14" type="ORF">UFOVP957_30</name>
</gene>
<dbReference type="GO" id="GO:0047134">
    <property type="term" value="F:protein-disulfide reductase [NAD(P)H] activity"/>
    <property type="evidence" value="ECO:0007669"/>
    <property type="project" value="TreeGrafter"/>
</dbReference>
<dbReference type="Pfam" id="PF02467">
    <property type="entry name" value="Whib"/>
    <property type="match status" value="1"/>
</dbReference>
<evidence type="ECO:0000256" key="6">
    <source>
        <dbReference type="ARBA" id="ARBA00023014"/>
    </source>
</evidence>
<evidence type="ECO:0000256" key="8">
    <source>
        <dbReference type="ARBA" id="ARBA00023125"/>
    </source>
</evidence>
<evidence type="ECO:0000256" key="3">
    <source>
        <dbReference type="ARBA" id="ARBA00022485"/>
    </source>
</evidence>
<name>A0A6J5R5V2_9CAUD</name>
<dbReference type="InterPro" id="IPR034768">
    <property type="entry name" value="4FE4S_WBL"/>
</dbReference>
<evidence type="ECO:0000256" key="11">
    <source>
        <dbReference type="SAM" id="MobiDB-lite"/>
    </source>
</evidence>
<evidence type="ECO:0000256" key="1">
    <source>
        <dbReference type="ARBA" id="ARBA00001966"/>
    </source>
</evidence>
<evidence type="ECO:0000256" key="5">
    <source>
        <dbReference type="ARBA" id="ARBA00023004"/>
    </source>
</evidence>
<dbReference type="GO" id="GO:0003677">
    <property type="term" value="F:DNA binding"/>
    <property type="evidence" value="ECO:0007669"/>
    <property type="project" value="UniProtKB-KW"/>
</dbReference>
<keyword evidence="9" id="KW-1015">Disulfide bond</keyword>
<feature type="compositionally biased region" description="Basic residues" evidence="11">
    <location>
        <begin position="80"/>
        <end position="89"/>
    </location>
</feature>
<keyword evidence="10" id="KW-0804">Transcription</keyword>
<keyword evidence="5" id="KW-0408">Iron</keyword>
<dbReference type="EMBL" id="LR796292">
    <property type="protein sequence ID" value="CAB4134806.1"/>
    <property type="molecule type" value="Genomic_DNA"/>
</dbReference>
<evidence type="ECO:0000313" key="15">
    <source>
        <dbReference type="EMBL" id="CAB4192173.1"/>
    </source>
</evidence>
<comment type="cofactor">
    <cofactor evidence="1">
        <name>[4Fe-4S] cluster</name>
        <dbReference type="ChEBI" id="CHEBI:49883"/>
    </cofactor>
</comment>
<dbReference type="EMBL" id="LR797182">
    <property type="protein sequence ID" value="CAB4192173.1"/>
    <property type="molecule type" value="Genomic_DNA"/>
</dbReference>
<evidence type="ECO:0000256" key="9">
    <source>
        <dbReference type="ARBA" id="ARBA00023157"/>
    </source>
</evidence>
<sequence length="101" mass="11390">MATRYDPRQPWMIQALCREVDPEIFYPAAGGDRSAYLEQNQARDICSRCPVIDPCLDLALRFSGGYGIWAGMTGEERAAIKRKRARHANKSSQGRSGTDRR</sequence>
<organism evidence="15">
    <name type="scientific">uncultured Caudovirales phage</name>
    <dbReference type="NCBI Taxonomy" id="2100421"/>
    <lineage>
        <taxon>Viruses</taxon>
        <taxon>Duplodnaviria</taxon>
        <taxon>Heunggongvirae</taxon>
        <taxon>Uroviricota</taxon>
        <taxon>Caudoviricetes</taxon>
        <taxon>Peduoviridae</taxon>
        <taxon>Maltschvirus</taxon>
        <taxon>Maltschvirus maltsch</taxon>
    </lineage>
</organism>